<dbReference type="InterPro" id="IPR027477">
    <property type="entry name" value="Succ_DH/fumarate_Rdtase_cat_sf"/>
</dbReference>
<evidence type="ECO:0000313" key="6">
    <source>
        <dbReference type="EMBL" id="CAB4929163.1"/>
    </source>
</evidence>
<keyword evidence="2" id="KW-0285">Flavoprotein</keyword>
<evidence type="ECO:0000256" key="3">
    <source>
        <dbReference type="ARBA" id="ARBA00022827"/>
    </source>
</evidence>
<gene>
    <name evidence="6" type="ORF">UFOPK3674_01050</name>
</gene>
<dbReference type="EMBL" id="CAFBMX010000004">
    <property type="protein sequence ID" value="CAB4929163.1"/>
    <property type="molecule type" value="Genomic_DNA"/>
</dbReference>
<dbReference type="Pfam" id="PF00890">
    <property type="entry name" value="FAD_binding_2"/>
    <property type="match status" value="1"/>
</dbReference>
<dbReference type="Gene3D" id="3.90.700.10">
    <property type="entry name" value="Succinate dehydrogenase/fumarate reductase flavoprotein, catalytic domain"/>
    <property type="match status" value="1"/>
</dbReference>
<dbReference type="GO" id="GO:0016491">
    <property type="term" value="F:oxidoreductase activity"/>
    <property type="evidence" value="ECO:0007669"/>
    <property type="project" value="UniProtKB-KW"/>
</dbReference>
<dbReference type="InterPro" id="IPR003953">
    <property type="entry name" value="FAD-dep_OxRdtase_2_FAD-bd"/>
</dbReference>
<comment type="cofactor">
    <cofactor evidence="1">
        <name>FAD</name>
        <dbReference type="ChEBI" id="CHEBI:57692"/>
    </cofactor>
</comment>
<proteinExistence type="predicted"/>
<dbReference type="SUPFAM" id="SSF56425">
    <property type="entry name" value="Succinate dehydrogenase/fumarate reductase flavoprotein, catalytic domain"/>
    <property type="match status" value="1"/>
</dbReference>
<dbReference type="PANTHER" id="PTHR43400">
    <property type="entry name" value="FUMARATE REDUCTASE"/>
    <property type="match status" value="1"/>
</dbReference>
<accession>A0A6J7IDB3</accession>
<organism evidence="6">
    <name type="scientific">freshwater metagenome</name>
    <dbReference type="NCBI Taxonomy" id="449393"/>
    <lineage>
        <taxon>unclassified sequences</taxon>
        <taxon>metagenomes</taxon>
        <taxon>ecological metagenomes</taxon>
    </lineage>
</organism>
<reference evidence="6" key="1">
    <citation type="submission" date="2020-05" db="EMBL/GenBank/DDBJ databases">
        <authorList>
            <person name="Chiriac C."/>
            <person name="Salcher M."/>
            <person name="Ghai R."/>
            <person name="Kavagutti S V."/>
        </authorList>
    </citation>
    <scope>NUCLEOTIDE SEQUENCE</scope>
</reference>
<evidence type="ECO:0000256" key="1">
    <source>
        <dbReference type="ARBA" id="ARBA00001974"/>
    </source>
</evidence>
<evidence type="ECO:0000256" key="4">
    <source>
        <dbReference type="ARBA" id="ARBA00023002"/>
    </source>
</evidence>
<dbReference type="InterPro" id="IPR050315">
    <property type="entry name" value="FAD-oxidoreductase_2"/>
</dbReference>
<dbReference type="Gene3D" id="3.50.50.60">
    <property type="entry name" value="FAD/NAD(P)-binding domain"/>
    <property type="match status" value="2"/>
</dbReference>
<evidence type="ECO:0000259" key="5">
    <source>
        <dbReference type="Pfam" id="PF00890"/>
    </source>
</evidence>
<dbReference type="SUPFAM" id="SSF51905">
    <property type="entry name" value="FAD/NAD(P)-binding domain"/>
    <property type="match status" value="1"/>
</dbReference>
<dbReference type="AlphaFoldDB" id="A0A6J7IDB3"/>
<dbReference type="PANTHER" id="PTHR43400:SF10">
    <property type="entry name" value="3-OXOSTEROID 1-DEHYDROGENASE"/>
    <property type="match status" value="1"/>
</dbReference>
<evidence type="ECO:0000256" key="2">
    <source>
        <dbReference type="ARBA" id="ARBA00022630"/>
    </source>
</evidence>
<keyword evidence="4" id="KW-0560">Oxidoreductase</keyword>
<dbReference type="InterPro" id="IPR036188">
    <property type="entry name" value="FAD/NAD-bd_sf"/>
</dbReference>
<keyword evidence="3" id="KW-0274">FAD</keyword>
<sequence>MTPVPEDAYGVKPAIRVGRFEPPAGETIEADVVVIGGGSAGLAAANAAVAAGAEVLVLEAAAEPGGTTVKSAGGFMVTANRFHREAGIVEDRATTLKLLAKVAFPDRYDPQDERLGLEQLDYDLITTFYDRSSEVIETLEGDGVLTLEVAFSMAGEPRGLPSYFTQFEEEQIYYGRTLGPTTPDGLTGYGRELIRQLLAGAERRGARVLTGQRVDGILHTQDGEVIGVTTEKNTFLARQAVIFGTGGFGQNQELLKENMPGLVMGSCSVPTIQGDFLRLTEELDVDTAHLGEAWWGEVAVELVLESTEVISLLFYPYGDSMIYVDREGRRVVNEKAVYDQRGPIHFERDEQGNDKNRLLFMIYDDAVARDSNDYFPARFPVPPGGHTAPYVISAPTLEELEVEIRARLAGMADKVGGFDLADGFVDGLRSSIATFNDYAEKGFDPEFRRGEEPIQVDASGPGRHGSHPNRTMYPIAPHGPYHCIITAAGILDTKGGPRTDTNAQVLRKDGTPVPRLYAAGNCAASASGAGYWTGGNTIGLALTYGYIAGQQAVALEPRPSQVAVQA</sequence>
<feature type="domain" description="FAD-dependent oxidoreductase 2 FAD-binding" evidence="5">
    <location>
        <begin position="31"/>
        <end position="538"/>
    </location>
</feature>
<protein>
    <submittedName>
        <fullName evidence="6">Unannotated protein</fullName>
    </submittedName>
</protein>
<dbReference type="GO" id="GO:0008202">
    <property type="term" value="P:steroid metabolic process"/>
    <property type="evidence" value="ECO:0007669"/>
    <property type="project" value="UniProtKB-ARBA"/>
</dbReference>
<name>A0A6J7IDB3_9ZZZZ</name>